<accession>A0ABU1WRX8</accession>
<evidence type="ECO:0000256" key="2">
    <source>
        <dbReference type="ARBA" id="ARBA00023002"/>
    </source>
</evidence>
<dbReference type="InterPro" id="IPR002347">
    <property type="entry name" value="SDR_fam"/>
</dbReference>
<dbReference type="Proteomes" id="UP001265700">
    <property type="component" value="Unassembled WGS sequence"/>
</dbReference>
<gene>
    <name evidence="3" type="ORF">J2W49_004022</name>
</gene>
<dbReference type="PRINTS" id="PR00081">
    <property type="entry name" value="GDHRDH"/>
</dbReference>
<evidence type="ECO:0000256" key="1">
    <source>
        <dbReference type="ARBA" id="ARBA00006484"/>
    </source>
</evidence>
<proteinExistence type="inferred from homology"/>
<organism evidence="3 4">
    <name type="scientific">Hydrogenophaga palleronii</name>
    <dbReference type="NCBI Taxonomy" id="65655"/>
    <lineage>
        <taxon>Bacteria</taxon>
        <taxon>Pseudomonadati</taxon>
        <taxon>Pseudomonadota</taxon>
        <taxon>Betaproteobacteria</taxon>
        <taxon>Burkholderiales</taxon>
        <taxon>Comamonadaceae</taxon>
        <taxon>Hydrogenophaga</taxon>
    </lineage>
</organism>
<dbReference type="InterPro" id="IPR020904">
    <property type="entry name" value="Sc_DH/Rdtase_CS"/>
</dbReference>
<name>A0ABU1WRX8_9BURK</name>
<sequence>MNDLVASWPQAFVGIEHDVARPGLSSRLYEIGVPLDRVELVVHSAGCACQGMPLTKMRDRDIEEIVATNVLGTTFVVRDLATVLLRRGAGTIVVLGSVAGQDAAPLMAAYAASKAYVQQLVRCVRSDLHGSAVRVTCIQPGTTRTGLLDGQPGMSADERFAGFTPLEAADIAKTVRWIHQQPSHVNVQEVSLFPVAQSMYVRGVHRQGSMTPALDAVT</sequence>
<dbReference type="PANTHER" id="PTHR43115:SF4">
    <property type="entry name" value="DEHYDROGENASE_REDUCTASE SDR FAMILY MEMBER 11"/>
    <property type="match status" value="1"/>
</dbReference>
<dbReference type="Pfam" id="PF00106">
    <property type="entry name" value="adh_short"/>
    <property type="match status" value="1"/>
</dbReference>
<keyword evidence="4" id="KW-1185">Reference proteome</keyword>
<keyword evidence="2" id="KW-0560">Oxidoreductase</keyword>
<comment type="caution">
    <text evidence="3">The sequence shown here is derived from an EMBL/GenBank/DDBJ whole genome shotgun (WGS) entry which is preliminary data.</text>
</comment>
<dbReference type="InterPro" id="IPR036291">
    <property type="entry name" value="NAD(P)-bd_dom_sf"/>
</dbReference>
<dbReference type="EMBL" id="JAVDWU010000009">
    <property type="protein sequence ID" value="MDR7152046.1"/>
    <property type="molecule type" value="Genomic_DNA"/>
</dbReference>
<evidence type="ECO:0000313" key="4">
    <source>
        <dbReference type="Proteomes" id="UP001265700"/>
    </source>
</evidence>
<protein>
    <submittedName>
        <fullName evidence="3">NADP-dependent 3-hydroxy acid dehydrogenase YdfG</fullName>
    </submittedName>
</protein>
<dbReference type="PANTHER" id="PTHR43115">
    <property type="entry name" value="DEHYDROGENASE/REDUCTASE SDR FAMILY MEMBER 11"/>
    <property type="match status" value="1"/>
</dbReference>
<dbReference type="Gene3D" id="3.40.50.720">
    <property type="entry name" value="NAD(P)-binding Rossmann-like Domain"/>
    <property type="match status" value="1"/>
</dbReference>
<dbReference type="PROSITE" id="PS00061">
    <property type="entry name" value="ADH_SHORT"/>
    <property type="match status" value="1"/>
</dbReference>
<dbReference type="SUPFAM" id="SSF51735">
    <property type="entry name" value="NAD(P)-binding Rossmann-fold domains"/>
    <property type="match status" value="1"/>
</dbReference>
<comment type="similarity">
    <text evidence="1">Belongs to the short-chain dehydrogenases/reductases (SDR) family.</text>
</comment>
<reference evidence="3 4" key="1">
    <citation type="submission" date="2023-07" db="EMBL/GenBank/DDBJ databases">
        <title>Sorghum-associated microbial communities from plants grown in Nebraska, USA.</title>
        <authorList>
            <person name="Schachtman D."/>
        </authorList>
    </citation>
    <scope>NUCLEOTIDE SEQUENCE [LARGE SCALE GENOMIC DNA]</scope>
    <source>
        <strain evidence="3 4">4249</strain>
    </source>
</reference>
<evidence type="ECO:0000313" key="3">
    <source>
        <dbReference type="EMBL" id="MDR7152046.1"/>
    </source>
</evidence>